<reference evidence="6 7" key="1">
    <citation type="submission" date="2020-12" db="EMBL/GenBank/DDBJ databases">
        <title>Streptomyces typhae sp. nov., a novel endophytic actinomycete isolated from the root of cattail pollen (Typha angustifolia L.).</title>
        <authorList>
            <person name="Peng C."/>
            <person name="Liu C."/>
        </authorList>
    </citation>
    <scope>NUCLEOTIDE SEQUENCE [LARGE SCALE GENOMIC DNA]</scope>
    <source>
        <strain evidence="6 7">JCM 4753</strain>
    </source>
</reference>
<dbReference type="EC" id="5.4.99.5" evidence="2"/>
<dbReference type="PROSITE" id="PS51168">
    <property type="entry name" value="CHORISMATE_MUT_2"/>
    <property type="match status" value="1"/>
</dbReference>
<dbReference type="GO" id="GO:0004106">
    <property type="term" value="F:chorismate mutase activity"/>
    <property type="evidence" value="ECO:0007669"/>
    <property type="project" value="UniProtKB-EC"/>
</dbReference>
<dbReference type="InterPro" id="IPR008240">
    <property type="entry name" value="Chorismate_mutase_periplasmic"/>
</dbReference>
<keyword evidence="7" id="KW-1185">Reference proteome</keyword>
<evidence type="ECO:0000256" key="2">
    <source>
        <dbReference type="ARBA" id="ARBA00012404"/>
    </source>
</evidence>
<evidence type="ECO:0000256" key="4">
    <source>
        <dbReference type="ARBA" id="ARBA00023235"/>
    </source>
</evidence>
<dbReference type="InterPro" id="IPR036263">
    <property type="entry name" value="Chorismate_II_sf"/>
</dbReference>
<dbReference type="NCBIfam" id="NF006741">
    <property type="entry name" value="PRK09269.1"/>
    <property type="match status" value="1"/>
</dbReference>
<dbReference type="SMART" id="SM00830">
    <property type="entry name" value="CM_2"/>
    <property type="match status" value="1"/>
</dbReference>
<dbReference type="InterPro" id="IPR002701">
    <property type="entry name" value="CM_II_prokaryot"/>
</dbReference>
<dbReference type="InterPro" id="IPR051331">
    <property type="entry name" value="Chorismate_mutase-related"/>
</dbReference>
<name>A0ABS0XHN3_9ACTN</name>
<dbReference type="PANTHER" id="PTHR38041:SF2">
    <property type="entry name" value="SECRETED CHORISMATE MUTASE"/>
    <property type="match status" value="1"/>
</dbReference>
<comment type="caution">
    <text evidence="6">The sequence shown here is derived from an EMBL/GenBank/DDBJ whole genome shotgun (WGS) entry which is preliminary data.</text>
</comment>
<evidence type="ECO:0000256" key="3">
    <source>
        <dbReference type="ARBA" id="ARBA00022729"/>
    </source>
</evidence>
<evidence type="ECO:0000256" key="1">
    <source>
        <dbReference type="ARBA" id="ARBA00004817"/>
    </source>
</evidence>
<dbReference type="Gene3D" id="1.20.59.10">
    <property type="entry name" value="Chorismate mutase"/>
    <property type="match status" value="1"/>
</dbReference>
<dbReference type="PANTHER" id="PTHR38041">
    <property type="entry name" value="CHORISMATE MUTASE"/>
    <property type="match status" value="1"/>
</dbReference>
<proteinExistence type="predicted"/>
<protein>
    <recommendedName>
        <fullName evidence="2">chorismate mutase</fullName>
        <ecNumber evidence="2">5.4.99.5</ecNumber>
    </recommendedName>
</protein>
<evidence type="ECO:0000259" key="5">
    <source>
        <dbReference type="PROSITE" id="PS51168"/>
    </source>
</evidence>
<feature type="domain" description="Chorismate mutase" evidence="5">
    <location>
        <begin position="55"/>
        <end position="150"/>
    </location>
</feature>
<comment type="pathway">
    <text evidence="1">Metabolic intermediate biosynthesis; prephenate biosynthesis; prephenate from chorismate: step 1/1.</text>
</comment>
<evidence type="ECO:0000313" key="6">
    <source>
        <dbReference type="EMBL" id="MBJ3812491.1"/>
    </source>
</evidence>
<organism evidence="6 7">
    <name type="scientific">Streptomyces flavofungini</name>
    <dbReference type="NCBI Taxonomy" id="68200"/>
    <lineage>
        <taxon>Bacteria</taxon>
        <taxon>Bacillati</taxon>
        <taxon>Actinomycetota</taxon>
        <taxon>Actinomycetes</taxon>
        <taxon>Kitasatosporales</taxon>
        <taxon>Streptomycetaceae</taxon>
        <taxon>Streptomyces</taxon>
    </lineage>
</organism>
<dbReference type="Proteomes" id="UP000634780">
    <property type="component" value="Unassembled WGS sequence"/>
</dbReference>
<dbReference type="SUPFAM" id="SSF48600">
    <property type="entry name" value="Chorismate mutase II"/>
    <property type="match status" value="1"/>
</dbReference>
<dbReference type="EMBL" id="JAEKOZ010000038">
    <property type="protein sequence ID" value="MBJ3812491.1"/>
    <property type="molecule type" value="Genomic_DNA"/>
</dbReference>
<gene>
    <name evidence="6" type="ORF">JGB26_36330</name>
</gene>
<evidence type="ECO:0000313" key="7">
    <source>
        <dbReference type="Proteomes" id="UP000634780"/>
    </source>
</evidence>
<dbReference type="InterPro" id="IPR036979">
    <property type="entry name" value="CM_dom_sf"/>
</dbReference>
<sequence length="231" mass="24463">MAASSRVPTGRPRAQRLPSARGLLVRVASSIGRLLASGGIAVALLAGGSTAVADSAAPDAVRVVRDAAPANPYAQLRPLSDLSVRRLATADLVAAAKYGTGSPIDDPAREREVLAAVARRAEQVGADPEVTVRIFRDQIEANKVVQRALHRRWDADPASAPTERPDLAKVREEINRVNGELVHAIAASEPARTAPYCRGLLTAATAQVRYERHLDVLHTVALVRASRSVCG</sequence>
<keyword evidence="4 6" id="KW-0413">Isomerase</keyword>
<dbReference type="NCBIfam" id="TIGR01806">
    <property type="entry name" value="CM_mono2"/>
    <property type="match status" value="1"/>
</dbReference>
<accession>A0ABS0XHN3</accession>
<keyword evidence="3" id="KW-0732">Signal</keyword>
<dbReference type="Pfam" id="PF01817">
    <property type="entry name" value="CM_2"/>
    <property type="match status" value="1"/>
</dbReference>